<accession>A0A3B0X8X5</accession>
<protein>
    <submittedName>
        <fullName evidence="1">Uncharacterized protein</fullName>
    </submittedName>
</protein>
<dbReference type="EMBL" id="UOFG01000006">
    <property type="protein sequence ID" value="VAW57909.1"/>
    <property type="molecule type" value="Genomic_DNA"/>
</dbReference>
<evidence type="ECO:0000313" key="1">
    <source>
        <dbReference type="EMBL" id="VAW57909.1"/>
    </source>
</evidence>
<name>A0A3B0X8X5_9ZZZZ</name>
<proteinExistence type="predicted"/>
<dbReference type="AlphaFoldDB" id="A0A3B0X8X5"/>
<gene>
    <name evidence="1" type="ORF">MNBD_GAMMA11-19</name>
</gene>
<feature type="non-terminal residue" evidence="1">
    <location>
        <position position="218"/>
    </location>
</feature>
<organism evidence="1">
    <name type="scientific">hydrothermal vent metagenome</name>
    <dbReference type="NCBI Taxonomy" id="652676"/>
    <lineage>
        <taxon>unclassified sequences</taxon>
        <taxon>metagenomes</taxon>
        <taxon>ecological metagenomes</taxon>
    </lineage>
</organism>
<sequence length="218" mass="22257">MKNSIITSAVAAILGTAVFNANASSIADADTLTINDGGSVITGCQAGSINPDTGNCRLDGTDDPRLNITEQTGSFFALAGGTTNLSNYEGIILGSTQRAFGSHPGVINSTESPSIDVPWVFASNTGMHQTTSPVTIISQTELDFTGWGVIWNGLSVPLGGCQTVDPANNNGFSGCDFDRDGIDDVVNTGIASISITGDTYVLDYLANVPTGDPSGTGG</sequence>
<reference evidence="1" key="1">
    <citation type="submission" date="2018-06" db="EMBL/GenBank/DDBJ databases">
        <authorList>
            <person name="Zhirakovskaya E."/>
        </authorList>
    </citation>
    <scope>NUCLEOTIDE SEQUENCE</scope>
</reference>